<reference evidence="1" key="1">
    <citation type="submission" date="2021-03" db="EMBL/GenBank/DDBJ databases">
        <title>Molecular epidemiology and mechanisms of colistin and carbapenem resistance in Enterobacteriaceae from clinical isolates, the environment and porcine samples in Pretoria, South Africa.</title>
        <authorList>
            <person name="Bogoshi D."/>
            <person name="Mbelle N.M."/>
            <person name="Naidoo V."/>
            <person name="Osei Sekyere J."/>
        </authorList>
    </citation>
    <scope>NUCLEOTIDE SEQUENCE</scope>
    <source>
        <strain evidence="1">C052</strain>
    </source>
</reference>
<dbReference type="InterPro" id="IPR028978">
    <property type="entry name" value="Chorismate_lyase_/UTRA_dom_sf"/>
</dbReference>
<name>A0A939NB53_PRORE</name>
<comment type="caution">
    <text evidence="1">The sequence shown here is derived from an EMBL/GenBank/DDBJ whole genome shotgun (WGS) entry which is preliminary data.</text>
</comment>
<accession>A0A939NB53</accession>
<dbReference type="EMBL" id="JAGETQ010000101">
    <property type="protein sequence ID" value="MBO1916413.1"/>
    <property type="molecule type" value="Genomic_DNA"/>
</dbReference>
<dbReference type="Proteomes" id="UP000664477">
    <property type="component" value="Unassembled WGS sequence"/>
</dbReference>
<gene>
    <name evidence="1" type="ORF">J4727_14945</name>
</gene>
<feature type="non-terminal residue" evidence="1">
    <location>
        <position position="60"/>
    </location>
</feature>
<evidence type="ECO:0000313" key="1">
    <source>
        <dbReference type="EMBL" id="MBO1916413.1"/>
    </source>
</evidence>
<dbReference type="AlphaFoldDB" id="A0A939NB53"/>
<sequence length="60" mass="6678">MKPKYWQETITVAGSLSSKKYASPALVNELNISPDSAVSFIIVHLENDVPVQIEDRYVNA</sequence>
<protein>
    <submittedName>
        <fullName evidence="1">Uncharacterized protein</fullName>
    </submittedName>
</protein>
<evidence type="ECO:0000313" key="2">
    <source>
        <dbReference type="Proteomes" id="UP000664477"/>
    </source>
</evidence>
<dbReference type="SUPFAM" id="SSF64288">
    <property type="entry name" value="Chorismate lyase-like"/>
    <property type="match status" value="1"/>
</dbReference>
<proteinExistence type="predicted"/>
<organism evidence="1 2">
    <name type="scientific">Providencia rettgeri</name>
    <dbReference type="NCBI Taxonomy" id="587"/>
    <lineage>
        <taxon>Bacteria</taxon>
        <taxon>Pseudomonadati</taxon>
        <taxon>Pseudomonadota</taxon>
        <taxon>Gammaproteobacteria</taxon>
        <taxon>Enterobacterales</taxon>
        <taxon>Morganellaceae</taxon>
        <taxon>Providencia</taxon>
    </lineage>
</organism>